<feature type="domain" description="HTH araC/xylS-type" evidence="5">
    <location>
        <begin position="245"/>
        <end position="343"/>
    </location>
</feature>
<dbReference type="Proteomes" id="UP000199202">
    <property type="component" value="Unassembled WGS sequence"/>
</dbReference>
<evidence type="ECO:0000256" key="3">
    <source>
        <dbReference type="ARBA" id="ARBA00023163"/>
    </source>
</evidence>
<evidence type="ECO:0000256" key="4">
    <source>
        <dbReference type="SAM" id="MobiDB-lite"/>
    </source>
</evidence>
<name>A0A1G8BTV6_9ACTN</name>
<dbReference type="STRING" id="633440.SAMN05421869_102115"/>
<dbReference type="SMART" id="SM00342">
    <property type="entry name" value="HTH_ARAC"/>
    <property type="match status" value="1"/>
</dbReference>
<dbReference type="InterPro" id="IPR020449">
    <property type="entry name" value="Tscrpt_reg_AraC-type_HTH"/>
</dbReference>
<evidence type="ECO:0000259" key="5">
    <source>
        <dbReference type="PROSITE" id="PS01124"/>
    </source>
</evidence>
<keyword evidence="3" id="KW-0804">Transcription</keyword>
<protein>
    <submittedName>
        <fullName evidence="6">AraC-type DNA-binding protein</fullName>
    </submittedName>
</protein>
<dbReference type="PROSITE" id="PS00041">
    <property type="entry name" value="HTH_ARAC_FAMILY_1"/>
    <property type="match status" value="1"/>
</dbReference>
<feature type="region of interest" description="Disordered" evidence="4">
    <location>
        <begin position="1"/>
        <end position="27"/>
    </location>
</feature>
<dbReference type="PANTHER" id="PTHR46796">
    <property type="entry name" value="HTH-TYPE TRANSCRIPTIONAL ACTIVATOR RHAS-RELATED"/>
    <property type="match status" value="1"/>
</dbReference>
<dbReference type="Gene3D" id="1.10.10.60">
    <property type="entry name" value="Homeodomain-like"/>
    <property type="match status" value="1"/>
</dbReference>
<dbReference type="Pfam" id="PF12833">
    <property type="entry name" value="HTH_18"/>
    <property type="match status" value="1"/>
</dbReference>
<reference evidence="6 7" key="1">
    <citation type="submission" date="2016-10" db="EMBL/GenBank/DDBJ databases">
        <authorList>
            <person name="de Groot N.N."/>
        </authorList>
    </citation>
    <scope>NUCLEOTIDE SEQUENCE [LARGE SCALE GENOMIC DNA]</scope>
    <source>
        <strain evidence="6 7">CGMCC 4.6533</strain>
    </source>
</reference>
<organism evidence="6 7">
    <name type="scientific">Nonomuraea jiangxiensis</name>
    <dbReference type="NCBI Taxonomy" id="633440"/>
    <lineage>
        <taxon>Bacteria</taxon>
        <taxon>Bacillati</taxon>
        <taxon>Actinomycetota</taxon>
        <taxon>Actinomycetes</taxon>
        <taxon>Streptosporangiales</taxon>
        <taxon>Streptosporangiaceae</taxon>
        <taxon>Nonomuraea</taxon>
    </lineage>
</organism>
<keyword evidence="7" id="KW-1185">Reference proteome</keyword>
<feature type="region of interest" description="Disordered" evidence="4">
    <location>
        <begin position="346"/>
        <end position="365"/>
    </location>
</feature>
<dbReference type="OrthoDB" id="241790at2"/>
<dbReference type="GO" id="GO:0003700">
    <property type="term" value="F:DNA-binding transcription factor activity"/>
    <property type="evidence" value="ECO:0007669"/>
    <property type="project" value="InterPro"/>
</dbReference>
<dbReference type="AlphaFoldDB" id="A0A1G8BTV6"/>
<gene>
    <name evidence="6" type="ORF">SAMN05421869_102115</name>
</gene>
<dbReference type="GO" id="GO:0043565">
    <property type="term" value="F:sequence-specific DNA binding"/>
    <property type="evidence" value="ECO:0007669"/>
    <property type="project" value="InterPro"/>
</dbReference>
<dbReference type="InterPro" id="IPR018060">
    <property type="entry name" value="HTH_AraC"/>
</dbReference>
<feature type="compositionally biased region" description="Polar residues" evidence="4">
    <location>
        <begin position="347"/>
        <end position="365"/>
    </location>
</feature>
<sequence>MLESPEKLRDSTGVSRHVHLPAPAPGDPLSEALTLSEARSVISGGFRATAPWALRFWPRARLKLAAVVSGSCWLTANGPQAPLLLGAGDVAVLNDVKSVQLASDPGLAPAEAAPMFGPGRETIVRITSHHREHGAAPAEETNVPADPSTVIIGGHVALNATGEELLLAALPPLTRIGAESAEAPVVQWILDRLLHELHAERPGTHHASHQYAQLLLVEVLRSTLAASPESFPAGWLRALADPHLAPALRRMHADPGRRWHLEELAQAAAMSRTSFSVRFRTAAGIPPLTYLHHWRMHIAERALSHDETLIASLASSLGYASESAFSNAFKRTHGYSPRNYRAKIHTRQQSGAPTIPDGQSASADA</sequence>
<keyword evidence="1" id="KW-0805">Transcription regulation</keyword>
<dbReference type="InterPro" id="IPR032783">
    <property type="entry name" value="AraC_lig"/>
</dbReference>
<evidence type="ECO:0000313" key="7">
    <source>
        <dbReference type="Proteomes" id="UP000199202"/>
    </source>
</evidence>
<evidence type="ECO:0000256" key="1">
    <source>
        <dbReference type="ARBA" id="ARBA00023015"/>
    </source>
</evidence>
<keyword evidence="2 6" id="KW-0238">DNA-binding</keyword>
<proteinExistence type="predicted"/>
<evidence type="ECO:0000313" key="6">
    <source>
        <dbReference type="EMBL" id="SDH36523.1"/>
    </source>
</evidence>
<dbReference type="EMBL" id="FNDJ01000002">
    <property type="protein sequence ID" value="SDH36523.1"/>
    <property type="molecule type" value="Genomic_DNA"/>
</dbReference>
<dbReference type="Pfam" id="PF12852">
    <property type="entry name" value="Cupin_6"/>
    <property type="match status" value="1"/>
</dbReference>
<dbReference type="PANTHER" id="PTHR46796:SF7">
    <property type="entry name" value="ARAC FAMILY TRANSCRIPTIONAL REGULATOR"/>
    <property type="match status" value="1"/>
</dbReference>
<dbReference type="PRINTS" id="PR00032">
    <property type="entry name" value="HTHARAC"/>
</dbReference>
<dbReference type="InterPro" id="IPR018062">
    <property type="entry name" value="HTH_AraC-typ_CS"/>
</dbReference>
<dbReference type="InterPro" id="IPR009057">
    <property type="entry name" value="Homeodomain-like_sf"/>
</dbReference>
<accession>A0A1G8BTV6</accession>
<dbReference type="SUPFAM" id="SSF46689">
    <property type="entry name" value="Homeodomain-like"/>
    <property type="match status" value="2"/>
</dbReference>
<evidence type="ECO:0000256" key="2">
    <source>
        <dbReference type="ARBA" id="ARBA00023125"/>
    </source>
</evidence>
<dbReference type="PROSITE" id="PS01124">
    <property type="entry name" value="HTH_ARAC_FAMILY_2"/>
    <property type="match status" value="1"/>
</dbReference>
<dbReference type="InterPro" id="IPR050204">
    <property type="entry name" value="AraC_XylS_family_regulators"/>
</dbReference>
<feature type="compositionally biased region" description="Basic and acidic residues" evidence="4">
    <location>
        <begin position="1"/>
        <end position="10"/>
    </location>
</feature>